<gene>
    <name evidence="1" type="ORF">MENTE1834_LOCUS23534</name>
</gene>
<evidence type="ECO:0000313" key="1">
    <source>
        <dbReference type="EMBL" id="CAK5076662.1"/>
    </source>
</evidence>
<reference evidence="1" key="1">
    <citation type="submission" date="2023-11" db="EMBL/GenBank/DDBJ databases">
        <authorList>
            <person name="Poullet M."/>
        </authorList>
    </citation>
    <scope>NUCLEOTIDE SEQUENCE</scope>
    <source>
        <strain evidence="1">E1834</strain>
    </source>
</reference>
<name>A0ACB0ZCE5_MELEN</name>
<organism evidence="1 2">
    <name type="scientific">Meloidogyne enterolobii</name>
    <name type="common">Root-knot nematode worm</name>
    <name type="synonym">Meloidogyne mayaguensis</name>
    <dbReference type="NCBI Taxonomy" id="390850"/>
    <lineage>
        <taxon>Eukaryota</taxon>
        <taxon>Metazoa</taxon>
        <taxon>Ecdysozoa</taxon>
        <taxon>Nematoda</taxon>
        <taxon>Chromadorea</taxon>
        <taxon>Rhabditida</taxon>
        <taxon>Tylenchina</taxon>
        <taxon>Tylenchomorpha</taxon>
        <taxon>Tylenchoidea</taxon>
        <taxon>Meloidogynidae</taxon>
        <taxon>Meloidogyninae</taxon>
        <taxon>Meloidogyne</taxon>
    </lineage>
</organism>
<dbReference type="Proteomes" id="UP001497535">
    <property type="component" value="Unassembled WGS sequence"/>
</dbReference>
<comment type="caution">
    <text evidence="1">The sequence shown here is derived from an EMBL/GenBank/DDBJ whole genome shotgun (WGS) entry which is preliminary data.</text>
</comment>
<keyword evidence="2" id="KW-1185">Reference proteome</keyword>
<accession>A0ACB0ZCE5</accession>
<sequence>MFSFPIEVQLDILKCFNFEQLFFFKQINSYFYNLINKYEGELCFRMKFKKLQIWQTAINDGIPLFLNNYGPYRDFLVSIENLLDTNPHYVLKLPNIPKNIEEMIIIRCWLEHLFNCAFECAYFDKGVFNPEMINILFDNNKAIPLKFNIEEACFWANDETFHLEFYFEHLSISKSFSINLDSVDITEEDLEILFFMSVNEGDKFPQIYFCNSKLTWVYDFILDVSI</sequence>
<proteinExistence type="predicted"/>
<protein>
    <submittedName>
        <fullName evidence="1">Uncharacterized protein</fullName>
    </submittedName>
</protein>
<dbReference type="EMBL" id="CAVMJV010000030">
    <property type="protein sequence ID" value="CAK5076662.1"/>
    <property type="molecule type" value="Genomic_DNA"/>
</dbReference>
<evidence type="ECO:0000313" key="2">
    <source>
        <dbReference type="Proteomes" id="UP001497535"/>
    </source>
</evidence>